<dbReference type="InterPro" id="IPR036396">
    <property type="entry name" value="Cyt_P450_sf"/>
</dbReference>
<dbReference type="EMBL" id="AP019377">
    <property type="protein sequence ID" value="BBH94901.1"/>
    <property type="molecule type" value="Genomic_DNA"/>
</dbReference>
<evidence type="ECO:0000256" key="4">
    <source>
        <dbReference type="ARBA" id="ARBA00023002"/>
    </source>
</evidence>
<dbReference type="PANTHER" id="PTHR46696:SF1">
    <property type="entry name" value="CYTOCHROME P450 YJIB-RELATED"/>
    <property type="match status" value="1"/>
</dbReference>
<evidence type="ECO:0000256" key="2">
    <source>
        <dbReference type="ARBA" id="ARBA00022617"/>
    </source>
</evidence>
<reference evidence="8" key="1">
    <citation type="submission" date="2018-12" db="EMBL/GenBank/DDBJ databases">
        <title>Novel natural products biosynthetic potential of the class Ktedonobacteria.</title>
        <authorList>
            <person name="Zheng Y."/>
            <person name="Saitou A."/>
            <person name="Wang C.M."/>
            <person name="Toyoda A."/>
            <person name="Minakuchi Y."/>
            <person name="Sekiguchi Y."/>
            <person name="Ueda K."/>
            <person name="Takano H."/>
            <person name="Sakai Y."/>
            <person name="Yokota A."/>
            <person name="Yabe S."/>
        </authorList>
    </citation>
    <scope>NUCLEOTIDE SEQUENCE</scope>
    <source>
        <strain evidence="8">A3-2</strain>
    </source>
</reference>
<dbReference type="PRINTS" id="PR00385">
    <property type="entry name" value="P450"/>
</dbReference>
<organism evidence="8">
    <name type="scientific">Thermogemmatispora argillosa</name>
    <dbReference type="NCBI Taxonomy" id="2045280"/>
    <lineage>
        <taxon>Bacteria</taxon>
        <taxon>Bacillati</taxon>
        <taxon>Chloroflexota</taxon>
        <taxon>Ktedonobacteria</taxon>
        <taxon>Thermogemmatisporales</taxon>
        <taxon>Thermogemmatisporaceae</taxon>
        <taxon>Thermogemmatispora</taxon>
    </lineage>
</organism>
<evidence type="ECO:0000256" key="7">
    <source>
        <dbReference type="RuleBase" id="RU000461"/>
    </source>
</evidence>
<keyword evidence="3 7" id="KW-0479">Metal-binding</keyword>
<dbReference type="CDD" id="cd11032">
    <property type="entry name" value="P450_EryK-like"/>
    <property type="match status" value="1"/>
</dbReference>
<comment type="similarity">
    <text evidence="1 7">Belongs to the cytochrome P450 family.</text>
</comment>
<protein>
    <submittedName>
        <fullName evidence="8">Cytochrome P450</fullName>
    </submittedName>
</protein>
<dbReference type="PROSITE" id="PS00086">
    <property type="entry name" value="CYTOCHROME_P450"/>
    <property type="match status" value="1"/>
</dbReference>
<dbReference type="PANTHER" id="PTHR46696">
    <property type="entry name" value="P450, PUTATIVE (EUROFUNG)-RELATED"/>
    <property type="match status" value="1"/>
</dbReference>
<dbReference type="InterPro" id="IPR017972">
    <property type="entry name" value="Cyt_P450_CS"/>
</dbReference>
<dbReference type="InterPro" id="IPR002397">
    <property type="entry name" value="Cyt_P450_B"/>
</dbReference>
<keyword evidence="5 7" id="KW-0408">Iron</keyword>
<evidence type="ECO:0000256" key="6">
    <source>
        <dbReference type="ARBA" id="ARBA00023033"/>
    </source>
</evidence>
<sequence>MQSQPGLRATAPMLFGLQPLEETERSFAWFAAMREAHPVFFHEGTGIWQIFRYDDVLNVLNDYARFSSNAFEDVGAFFEGTLVAKDPPEHRKLRSLVNQAFTPRAVARLADRITQITQELLDAVLAKGELDVVADIAFPLPAKVIAELLGVPDQDWDIFQRWARADPSMPPARRLAGRTMRQEMEDYFTDLIAERRKAPREDLISALCQAEIDGQRLSQAELLSFCVLLLAAGQETTKNLIANAIVCFTDHPDIMERLRRQPELMPAAIEEVLRFLPPVWFLLRRTTTEVELGGQRIPPQQSVLVWIASANRDPAQFPEPDRFLIERSPNRHLAFGHGIHYCVGAPLARLEAKIALPLMLQRLGHLERIPGIPIMVNRGLVFVIRSLPIAFEKASAARQS</sequence>
<name>A0A455T679_9CHLR</name>
<accession>A0A455T679</accession>
<dbReference type="AlphaFoldDB" id="A0A455T679"/>
<dbReference type="GO" id="GO:0016705">
    <property type="term" value="F:oxidoreductase activity, acting on paired donors, with incorporation or reduction of molecular oxygen"/>
    <property type="evidence" value="ECO:0007669"/>
    <property type="project" value="InterPro"/>
</dbReference>
<dbReference type="PRINTS" id="PR00359">
    <property type="entry name" value="BP450"/>
</dbReference>
<dbReference type="Gene3D" id="1.10.630.10">
    <property type="entry name" value="Cytochrome P450"/>
    <property type="match status" value="1"/>
</dbReference>
<dbReference type="Pfam" id="PF00067">
    <property type="entry name" value="p450"/>
    <property type="match status" value="1"/>
</dbReference>
<dbReference type="FunFam" id="1.10.630.10:FF:000018">
    <property type="entry name" value="Cytochrome P450 monooxygenase"/>
    <property type="match status" value="1"/>
</dbReference>
<evidence type="ECO:0000256" key="3">
    <source>
        <dbReference type="ARBA" id="ARBA00022723"/>
    </source>
</evidence>
<keyword evidence="4 7" id="KW-0560">Oxidoreductase</keyword>
<proteinExistence type="inferred from homology"/>
<dbReference type="InterPro" id="IPR001128">
    <property type="entry name" value="Cyt_P450"/>
</dbReference>
<dbReference type="SUPFAM" id="SSF48264">
    <property type="entry name" value="Cytochrome P450"/>
    <property type="match status" value="1"/>
</dbReference>
<evidence type="ECO:0000256" key="5">
    <source>
        <dbReference type="ARBA" id="ARBA00023004"/>
    </source>
</evidence>
<dbReference type="GO" id="GO:0020037">
    <property type="term" value="F:heme binding"/>
    <property type="evidence" value="ECO:0007669"/>
    <property type="project" value="InterPro"/>
</dbReference>
<keyword evidence="2 7" id="KW-0349">Heme</keyword>
<keyword evidence="6 7" id="KW-0503">Monooxygenase</keyword>
<evidence type="ECO:0000256" key="1">
    <source>
        <dbReference type="ARBA" id="ARBA00010617"/>
    </source>
</evidence>
<evidence type="ECO:0000313" key="8">
    <source>
        <dbReference type="EMBL" id="BBH94901.1"/>
    </source>
</evidence>
<dbReference type="GO" id="GO:0004497">
    <property type="term" value="F:monooxygenase activity"/>
    <property type="evidence" value="ECO:0007669"/>
    <property type="project" value="UniProtKB-KW"/>
</dbReference>
<gene>
    <name evidence="8" type="ORF">KTA_31000</name>
</gene>
<dbReference type="GO" id="GO:0005506">
    <property type="term" value="F:iron ion binding"/>
    <property type="evidence" value="ECO:0007669"/>
    <property type="project" value="InterPro"/>
</dbReference>